<feature type="transmembrane region" description="Helical" evidence="2">
    <location>
        <begin position="178"/>
        <end position="198"/>
    </location>
</feature>
<evidence type="ECO:0000313" key="4">
    <source>
        <dbReference type="Proteomes" id="UP000198221"/>
    </source>
</evidence>
<organism evidence="3 4">
    <name type="scientific">Micromonospora inositola</name>
    <dbReference type="NCBI Taxonomy" id="47865"/>
    <lineage>
        <taxon>Bacteria</taxon>
        <taxon>Bacillati</taxon>
        <taxon>Actinomycetota</taxon>
        <taxon>Actinomycetes</taxon>
        <taxon>Micromonosporales</taxon>
        <taxon>Micromonosporaceae</taxon>
        <taxon>Micromonospora</taxon>
    </lineage>
</organism>
<evidence type="ECO:0000256" key="2">
    <source>
        <dbReference type="SAM" id="Phobius"/>
    </source>
</evidence>
<dbReference type="PANTHER" id="PTHR36840">
    <property type="entry name" value="BLL5714 PROTEIN"/>
    <property type="match status" value="1"/>
</dbReference>
<feature type="transmembrane region" description="Helical" evidence="2">
    <location>
        <begin position="154"/>
        <end position="172"/>
    </location>
</feature>
<sequence>MGVVPHRGANRWPVTTSGTSGLLRKLEDVARASFLELFFDVVFVFALRALAQQLFNNLTWSGAFQALVLLVAIAWVWTQTARVTGQLNPRRPPVQALVLATMVGALVLSAAVPQAFGKTGLIFAVTYLAIQIGRDLFLMVLLRGQELQHVAGRAAIWHAATAVLWLAGAVASSTVRTALWTLAVALIHAAWWFSYPLPGLRRLAGAQMPPAGEYMADRYRALFVIALGEVVLAIGSSLTGRGFATDQTVAFVVAFAGTALIWRIYIFRAGQDMGPAIQASANPDRLGILVAYAHLVMIAGLVVASVTAELVIDDPFRPSARGHDRHHPRRYRAVPRRSDPPAIPGIRQHLEKPRHRAGRARMPPAADAAPATARQRHRYRHSPHRHRHRRQHSCTTTPPNDLPTRPPPPQQHVTSTGERHSPRQHHDRRECRASSGTNPSPIKRSTTGRLPAMPGFS</sequence>
<feature type="transmembrane region" description="Helical" evidence="2">
    <location>
        <begin position="286"/>
        <end position="308"/>
    </location>
</feature>
<keyword evidence="2" id="KW-0472">Membrane</keyword>
<name>A0A1C5HTH3_9ACTN</name>
<dbReference type="InterPro" id="IPR010640">
    <property type="entry name" value="Low_temperature_requirement_A"/>
</dbReference>
<feature type="compositionally biased region" description="Pro residues" evidence="1">
    <location>
        <begin position="400"/>
        <end position="410"/>
    </location>
</feature>
<feature type="compositionally biased region" description="Basic residues" evidence="1">
    <location>
        <begin position="374"/>
        <end position="392"/>
    </location>
</feature>
<keyword evidence="2" id="KW-1133">Transmembrane helix</keyword>
<keyword evidence="2" id="KW-0812">Transmembrane</keyword>
<accession>A0A1C5HTH3</accession>
<dbReference type="Pfam" id="PF06772">
    <property type="entry name" value="LtrA"/>
    <property type="match status" value="1"/>
</dbReference>
<evidence type="ECO:0000256" key="1">
    <source>
        <dbReference type="SAM" id="MobiDB-lite"/>
    </source>
</evidence>
<evidence type="ECO:0000313" key="3">
    <source>
        <dbReference type="EMBL" id="SCG49193.1"/>
    </source>
</evidence>
<feature type="compositionally biased region" description="Basic residues" evidence="1">
    <location>
        <begin position="323"/>
        <end position="335"/>
    </location>
</feature>
<feature type="transmembrane region" description="Helical" evidence="2">
    <location>
        <begin position="97"/>
        <end position="116"/>
    </location>
</feature>
<dbReference type="AlphaFoldDB" id="A0A1C5HTH3"/>
<reference evidence="4" key="1">
    <citation type="submission" date="2016-06" db="EMBL/GenBank/DDBJ databases">
        <authorList>
            <person name="Varghese N."/>
            <person name="Submissions Spin"/>
        </authorList>
    </citation>
    <scope>NUCLEOTIDE SEQUENCE [LARGE SCALE GENOMIC DNA]</scope>
    <source>
        <strain evidence="4">DSM 43819</strain>
    </source>
</reference>
<protein>
    <submittedName>
        <fullName evidence="3">Low temperature requirement protein LtrA</fullName>
    </submittedName>
</protein>
<keyword evidence="4" id="KW-1185">Reference proteome</keyword>
<feature type="region of interest" description="Disordered" evidence="1">
    <location>
        <begin position="316"/>
        <end position="457"/>
    </location>
</feature>
<feature type="transmembrane region" description="Helical" evidence="2">
    <location>
        <begin position="122"/>
        <end position="142"/>
    </location>
</feature>
<dbReference type="OrthoDB" id="3332379at2"/>
<gene>
    <name evidence="3" type="ORF">GA0070613_1782</name>
</gene>
<dbReference type="PANTHER" id="PTHR36840:SF1">
    <property type="entry name" value="BLL5714 PROTEIN"/>
    <property type="match status" value="1"/>
</dbReference>
<feature type="compositionally biased region" description="Polar residues" evidence="1">
    <location>
        <begin position="434"/>
        <end position="448"/>
    </location>
</feature>
<proteinExistence type="predicted"/>
<feature type="transmembrane region" description="Helical" evidence="2">
    <location>
        <begin position="57"/>
        <end position="77"/>
    </location>
</feature>
<feature type="transmembrane region" description="Helical" evidence="2">
    <location>
        <begin position="219"/>
        <end position="236"/>
    </location>
</feature>
<dbReference type="Proteomes" id="UP000198221">
    <property type="component" value="Chromosome I"/>
</dbReference>
<feature type="compositionally biased region" description="Low complexity" evidence="1">
    <location>
        <begin position="360"/>
        <end position="373"/>
    </location>
</feature>
<dbReference type="EMBL" id="LT607754">
    <property type="protein sequence ID" value="SCG49193.1"/>
    <property type="molecule type" value="Genomic_DNA"/>
</dbReference>
<feature type="transmembrane region" description="Helical" evidence="2">
    <location>
        <begin position="34"/>
        <end position="51"/>
    </location>
</feature>
<feature type="transmembrane region" description="Helical" evidence="2">
    <location>
        <begin position="248"/>
        <end position="266"/>
    </location>
</feature>